<dbReference type="Proteomes" id="UP000295781">
    <property type="component" value="Chromosome"/>
</dbReference>
<name>A0A4P2Q0F5_SORCE</name>
<gene>
    <name evidence="2" type="ORF">SOCEGT47_031900</name>
</gene>
<dbReference type="AlphaFoldDB" id="A0A4P2Q0F5"/>
<evidence type="ECO:0000313" key="3">
    <source>
        <dbReference type="Proteomes" id="UP000295781"/>
    </source>
</evidence>
<evidence type="ECO:0000313" key="2">
    <source>
        <dbReference type="EMBL" id="AUX22684.1"/>
    </source>
</evidence>
<accession>A0A4P2Q0F5</accession>
<organism evidence="2 3">
    <name type="scientific">Sorangium cellulosum</name>
    <name type="common">Polyangium cellulosum</name>
    <dbReference type="NCBI Taxonomy" id="56"/>
    <lineage>
        <taxon>Bacteria</taxon>
        <taxon>Pseudomonadati</taxon>
        <taxon>Myxococcota</taxon>
        <taxon>Polyangia</taxon>
        <taxon>Polyangiales</taxon>
        <taxon>Polyangiaceae</taxon>
        <taxon>Sorangium</taxon>
    </lineage>
</organism>
<feature type="region of interest" description="Disordered" evidence="1">
    <location>
        <begin position="192"/>
        <end position="211"/>
    </location>
</feature>
<protein>
    <submittedName>
        <fullName evidence="2">Uncharacterized protein</fullName>
    </submittedName>
</protein>
<dbReference type="EMBL" id="CP012670">
    <property type="protein sequence ID" value="AUX22684.1"/>
    <property type="molecule type" value="Genomic_DNA"/>
</dbReference>
<proteinExistence type="predicted"/>
<feature type="compositionally biased region" description="Low complexity" evidence="1">
    <location>
        <begin position="192"/>
        <end position="204"/>
    </location>
</feature>
<feature type="region of interest" description="Disordered" evidence="1">
    <location>
        <begin position="1"/>
        <end position="28"/>
    </location>
</feature>
<sequence length="255" mass="27322">MGLRSGALRRGHAGHDARHMPHSARANLGRNHEGNLARMCVKGADRVRRGPWTWSVHCSGDHRMSSPRLRARSPPSRACERAAKARRASSGPCCAASSRLPGRHAGEACLCAGCAVAGCPWCFVSAPRIRVLRVLSSCHRASTHRSSLDRDTVGSPITVSPALGRGALLGNPHDRRALAGPGEGLRSRVQRAGRATAGRAGPRAIVGQAGPEAARRRGQRCVCDVVIAARRSENRVGARRRRTCALTSRGRLWIF</sequence>
<evidence type="ECO:0000256" key="1">
    <source>
        <dbReference type="SAM" id="MobiDB-lite"/>
    </source>
</evidence>
<reference evidence="2 3" key="1">
    <citation type="submission" date="2015-09" db="EMBL/GenBank/DDBJ databases">
        <title>Sorangium comparison.</title>
        <authorList>
            <person name="Zaburannyi N."/>
            <person name="Bunk B."/>
            <person name="Overmann J."/>
            <person name="Mueller R."/>
        </authorList>
    </citation>
    <scope>NUCLEOTIDE SEQUENCE [LARGE SCALE GENOMIC DNA]</scope>
    <source>
        <strain evidence="2 3">So ceGT47</strain>
    </source>
</reference>